<evidence type="ECO:0000256" key="3">
    <source>
        <dbReference type="ARBA" id="ARBA00022989"/>
    </source>
</evidence>
<organism evidence="7 8">
    <name type="scientific">Scheffersomyces spartinae</name>
    <dbReference type="NCBI Taxonomy" id="45513"/>
    <lineage>
        <taxon>Eukaryota</taxon>
        <taxon>Fungi</taxon>
        <taxon>Dikarya</taxon>
        <taxon>Ascomycota</taxon>
        <taxon>Saccharomycotina</taxon>
        <taxon>Pichiomycetes</taxon>
        <taxon>Debaryomycetaceae</taxon>
        <taxon>Scheffersomyces</taxon>
    </lineage>
</organism>
<keyword evidence="3 5" id="KW-1133">Transmembrane helix</keyword>
<evidence type="ECO:0000313" key="8">
    <source>
        <dbReference type="Proteomes" id="UP000790833"/>
    </source>
</evidence>
<keyword evidence="4 5" id="KW-0472">Membrane</keyword>
<keyword evidence="5" id="KW-0256">Endoplasmic reticulum</keyword>
<keyword evidence="5" id="KW-0521">NADP</keyword>
<dbReference type="AlphaFoldDB" id="A0A9P7V9B1"/>
<dbReference type="GO" id="GO:0005789">
    <property type="term" value="C:endoplasmic reticulum membrane"/>
    <property type="evidence" value="ECO:0007669"/>
    <property type="project" value="UniProtKB-SubCell"/>
</dbReference>
<evidence type="ECO:0000256" key="1">
    <source>
        <dbReference type="ARBA" id="ARBA00004127"/>
    </source>
</evidence>
<dbReference type="PANTHER" id="PTHR14624:SF0">
    <property type="entry name" value="POLYPRENOL REDUCTASE"/>
    <property type="match status" value="1"/>
</dbReference>
<feature type="transmembrane region" description="Helical" evidence="5">
    <location>
        <begin position="68"/>
        <end position="86"/>
    </location>
</feature>
<keyword evidence="5" id="KW-0560">Oxidoreductase</keyword>
<evidence type="ECO:0000256" key="2">
    <source>
        <dbReference type="ARBA" id="ARBA00022692"/>
    </source>
</evidence>
<dbReference type="GO" id="GO:0003865">
    <property type="term" value="F:3-oxo-5-alpha-steroid 4-dehydrogenase activity"/>
    <property type="evidence" value="ECO:0007669"/>
    <property type="project" value="TreeGrafter"/>
</dbReference>
<reference evidence="7" key="1">
    <citation type="submission" date="2021-03" db="EMBL/GenBank/DDBJ databases">
        <authorList>
            <person name="Palmer J.M."/>
        </authorList>
    </citation>
    <scope>NUCLEOTIDE SEQUENCE</scope>
    <source>
        <strain evidence="7">ARV_011</strain>
    </source>
</reference>
<dbReference type="Pfam" id="PF02544">
    <property type="entry name" value="Steroid_dh"/>
    <property type="match status" value="1"/>
</dbReference>
<proteinExistence type="inferred from homology"/>
<comment type="pathway">
    <text evidence="5">Protein modification; protein glycosylation.</text>
</comment>
<dbReference type="InterPro" id="IPR001104">
    <property type="entry name" value="3-oxo-5_a-steroid_4-DH_C"/>
</dbReference>
<dbReference type="PROSITE" id="PS50244">
    <property type="entry name" value="S5A_REDUCTASE"/>
    <property type="match status" value="1"/>
</dbReference>
<dbReference type="InterPro" id="IPR039698">
    <property type="entry name" value="Dfg10/SRD5A3"/>
</dbReference>
<dbReference type="GO" id="GO:0102389">
    <property type="term" value="F:polyprenol reductase activity"/>
    <property type="evidence" value="ECO:0007669"/>
    <property type="project" value="UniProtKB-UniRule"/>
</dbReference>
<feature type="transmembrane region" description="Helical" evidence="5">
    <location>
        <begin position="147"/>
        <end position="171"/>
    </location>
</feature>
<name>A0A9P7V9B1_9ASCO</name>
<protein>
    <recommendedName>
        <fullName evidence="5">Polyprenal reductase</fullName>
        <ecNumber evidence="5">1.3.1.94</ecNumber>
    </recommendedName>
</protein>
<dbReference type="GeneID" id="66114039"/>
<dbReference type="GO" id="GO:0006488">
    <property type="term" value="P:dolichol-linked oligosaccharide biosynthetic process"/>
    <property type="evidence" value="ECO:0007669"/>
    <property type="project" value="UniProtKB-UniRule"/>
</dbReference>
<dbReference type="EMBL" id="JAHMUF010000011">
    <property type="protein sequence ID" value="KAG7193594.1"/>
    <property type="molecule type" value="Genomic_DNA"/>
</dbReference>
<gene>
    <name evidence="7" type="primary">DFG10</name>
    <name evidence="7" type="ORF">KQ657_000665</name>
</gene>
<dbReference type="Proteomes" id="UP000790833">
    <property type="component" value="Unassembled WGS sequence"/>
</dbReference>
<comment type="caution">
    <text evidence="7">The sequence shown here is derived from an EMBL/GenBank/DDBJ whole genome shotgun (WGS) entry which is preliminary data.</text>
</comment>
<comment type="catalytic activity">
    <reaction evidence="5">
        <text>a di-trans,poly-cis-dolichal + NADP(+) = a di-trans,poly-cis-polyprenal + NADPH + H(+)</text>
        <dbReference type="Rhea" id="RHEA:80727"/>
        <dbReference type="Rhea" id="RHEA-COMP:19536"/>
        <dbReference type="Rhea" id="RHEA-COMP:19537"/>
        <dbReference type="ChEBI" id="CHEBI:15378"/>
        <dbReference type="ChEBI" id="CHEBI:57783"/>
        <dbReference type="ChEBI" id="CHEBI:58349"/>
        <dbReference type="ChEBI" id="CHEBI:231623"/>
        <dbReference type="ChEBI" id="CHEBI:231637"/>
        <dbReference type="EC" id="1.3.1.94"/>
    </reaction>
    <physiologicalReaction direction="right-to-left" evidence="5">
        <dbReference type="Rhea" id="RHEA:80729"/>
    </physiologicalReaction>
</comment>
<dbReference type="EC" id="1.3.1.94" evidence="5"/>
<evidence type="ECO:0000259" key="6">
    <source>
        <dbReference type="Pfam" id="PF02544"/>
    </source>
</evidence>
<dbReference type="GO" id="GO:0016095">
    <property type="term" value="P:polyprenol catabolic process"/>
    <property type="evidence" value="ECO:0007669"/>
    <property type="project" value="UniProtKB-UniRule"/>
</dbReference>
<dbReference type="GO" id="GO:0160198">
    <property type="term" value="F:polyprenal reductase activity"/>
    <property type="evidence" value="ECO:0007669"/>
    <property type="project" value="UniProtKB-EC"/>
</dbReference>
<dbReference type="OrthoDB" id="541710at2759"/>
<evidence type="ECO:0000313" key="7">
    <source>
        <dbReference type="EMBL" id="KAG7193594.1"/>
    </source>
</evidence>
<feature type="transmembrane region" description="Helical" evidence="5">
    <location>
        <begin position="6"/>
        <end position="25"/>
    </location>
</feature>
<dbReference type="PANTHER" id="PTHR14624">
    <property type="entry name" value="DFG10 PROTEIN"/>
    <property type="match status" value="1"/>
</dbReference>
<keyword evidence="8" id="KW-1185">Reference proteome</keyword>
<keyword evidence="2 5" id="KW-0812">Transmembrane</keyword>
<comment type="subcellular location">
    <subcellularLocation>
        <location evidence="1">Endomembrane system</location>
        <topology evidence="1">Multi-pass membrane protein</topology>
    </subcellularLocation>
    <subcellularLocation>
        <location evidence="5">Endoplasmic reticulum membrane</location>
    </subcellularLocation>
</comment>
<accession>A0A9P7V9B1</accession>
<evidence type="ECO:0000256" key="5">
    <source>
        <dbReference type="RuleBase" id="RU367081"/>
    </source>
</evidence>
<feature type="transmembrane region" description="Helical" evidence="5">
    <location>
        <begin position="259"/>
        <end position="278"/>
    </location>
</feature>
<feature type="domain" description="3-oxo-5-alpha-steroid 4-dehydrogenase C-terminal" evidence="6">
    <location>
        <begin position="184"/>
        <end position="295"/>
    </location>
</feature>
<feature type="transmembrane region" description="Helical" evidence="5">
    <location>
        <begin position="191"/>
        <end position="214"/>
    </location>
</feature>
<comment type="function">
    <text evidence="5">Plays a key role in early steps of protein N-linked glycosylation by being involved in the conversion of polyprenol into dolichol. Acts as a polyprenal reductase that mediates the reduction of polyprenal into dolichal in a NADP-dependent mechanism. Dolichols are required for the synthesis of dolichol-linked monosaccharides and the oligosaccharide precursor used for N-glycosylation.</text>
</comment>
<sequence>MYIENLVTAAFGAILAGPLVIKLYAPLNDLLLYGKTTGNKRNKSNGGDGGVITETVEQLESITVPKSWFSHYYVFYLVTTLFLKWTLVNNKPVVDFVYLLMNPLRIILPLKYKNYLLINHLILLQAIRRTGESFFVTRFGKGSRINFLHYLVGISFYALVSFNNFLSLVPYYHAGLNTKIDIRNHLHYKDYILVGIFVGVSMWQFVSHQHLATLRKYTLPNFKYISSPHYTSEMAIYLLMFLISVKNVAKAEIKRDNITINYLMAFAFVFTNLSISALETHKYYRQRFGYQYSLQWAVLPGVL</sequence>
<comment type="similarity">
    <text evidence="5">Belongs to the steroid 5-alpha reductase family. Polyprenal reductase subfamily.</text>
</comment>
<evidence type="ECO:0000256" key="4">
    <source>
        <dbReference type="ARBA" id="ARBA00023136"/>
    </source>
</evidence>
<dbReference type="RefSeq" id="XP_043049142.1">
    <property type="nucleotide sequence ID" value="XM_043191499.1"/>
</dbReference>